<accession>A0A1I7FSM0</accession>
<dbReference type="OrthoDB" id="892082at2"/>
<feature type="compositionally biased region" description="Basic and acidic residues" evidence="1">
    <location>
        <begin position="1"/>
        <end position="33"/>
    </location>
</feature>
<dbReference type="STRING" id="388950.GCA_001611675_03572"/>
<keyword evidence="3" id="KW-1185">Reference proteome</keyword>
<dbReference type="EMBL" id="FPCA01000001">
    <property type="protein sequence ID" value="SFU39202.1"/>
    <property type="molecule type" value="Genomic_DNA"/>
</dbReference>
<name>A0A1I7FSM0_9BACT</name>
<organism evidence="2 3">
    <name type="scientific">Pontibacter akesuensis</name>
    <dbReference type="NCBI Taxonomy" id="388950"/>
    <lineage>
        <taxon>Bacteria</taxon>
        <taxon>Pseudomonadati</taxon>
        <taxon>Bacteroidota</taxon>
        <taxon>Cytophagia</taxon>
        <taxon>Cytophagales</taxon>
        <taxon>Hymenobacteraceae</taxon>
        <taxon>Pontibacter</taxon>
    </lineage>
</organism>
<feature type="region of interest" description="Disordered" evidence="1">
    <location>
        <begin position="1"/>
        <end position="136"/>
    </location>
</feature>
<evidence type="ECO:0000313" key="3">
    <source>
        <dbReference type="Proteomes" id="UP000182491"/>
    </source>
</evidence>
<feature type="compositionally biased region" description="Low complexity" evidence="1">
    <location>
        <begin position="96"/>
        <end position="107"/>
    </location>
</feature>
<feature type="compositionally biased region" description="Basic and acidic residues" evidence="1">
    <location>
        <begin position="60"/>
        <end position="72"/>
    </location>
</feature>
<dbReference type="Proteomes" id="UP000182491">
    <property type="component" value="Unassembled WGS sequence"/>
</dbReference>
<gene>
    <name evidence="2" type="ORF">SAMN04487941_0437</name>
</gene>
<proteinExistence type="predicted"/>
<dbReference type="AlphaFoldDB" id="A0A1I7FSM0"/>
<evidence type="ECO:0000313" key="2">
    <source>
        <dbReference type="EMBL" id="SFU39202.1"/>
    </source>
</evidence>
<feature type="region of interest" description="Disordered" evidence="1">
    <location>
        <begin position="189"/>
        <end position="235"/>
    </location>
</feature>
<reference evidence="3" key="1">
    <citation type="submission" date="2016-10" db="EMBL/GenBank/DDBJ databases">
        <authorList>
            <person name="Varghese N."/>
        </authorList>
    </citation>
    <scope>NUCLEOTIDE SEQUENCE [LARGE SCALE GENOMIC DNA]</scope>
    <source>
        <strain evidence="3">DSM 18820</strain>
    </source>
</reference>
<dbReference type="RefSeq" id="WP_068839428.1">
    <property type="nucleotide sequence ID" value="NZ_BMXC01000001.1"/>
</dbReference>
<protein>
    <submittedName>
        <fullName evidence="2">Uncharacterized protein</fullName>
    </submittedName>
</protein>
<feature type="compositionally biased region" description="Basic and acidic residues" evidence="1">
    <location>
        <begin position="197"/>
        <end position="235"/>
    </location>
</feature>
<evidence type="ECO:0000256" key="1">
    <source>
        <dbReference type="SAM" id="MobiDB-lite"/>
    </source>
</evidence>
<sequence>MERNNWNNRDNDRNERSMIPERNERRSRDEDSYRGAYRLDTSSDHRNETTWNGYGSTERGNNRGEERFRDNNTYRTHHDRGYDHDNYNMNSRYRDQGGASRGGYSSSGRDDQYNRGGSGYGNRYGGDNNQQHRSVHDRIERRDAYGTGNFNSDYRQDSYGNGGGANYGNEAGSLSYGYDGTSNYDPDWNRQYNPLTGERKSYHGDYTSRHPDREQQYRQNRNDRRNWNDNDRYDR</sequence>